<organism evidence="2 3">
    <name type="scientific">Occultella aeris</name>
    <dbReference type="NCBI Taxonomy" id="2761496"/>
    <lineage>
        <taxon>Bacteria</taxon>
        <taxon>Bacillati</taxon>
        <taxon>Actinomycetota</taxon>
        <taxon>Actinomycetes</taxon>
        <taxon>Micrococcales</taxon>
        <taxon>Ruaniaceae</taxon>
        <taxon>Occultella</taxon>
    </lineage>
</organism>
<dbReference type="RefSeq" id="WP_156740513.1">
    <property type="nucleotide sequence ID" value="NZ_CACRYJ010000023.1"/>
</dbReference>
<reference evidence="2 3" key="1">
    <citation type="submission" date="2019-11" db="EMBL/GenBank/DDBJ databases">
        <authorList>
            <person name="Criscuolo A."/>
        </authorList>
    </citation>
    <scope>NUCLEOTIDE SEQUENCE [LARGE SCALE GENOMIC DNA]</scope>
    <source>
        <strain evidence="2">CIP111667</strain>
    </source>
</reference>
<dbReference type="InterPro" id="IPR001387">
    <property type="entry name" value="Cro/C1-type_HTH"/>
</dbReference>
<dbReference type="Proteomes" id="UP000419743">
    <property type="component" value="Unassembled WGS sequence"/>
</dbReference>
<sequence length="85" mass="9199">MDEDSEARAVDATVTATVRGLAHSRRVTSASLAQLCGIGTSQMTARLNGRASWKLREVVLLARYFQVSLDDLVSGNVSLAPRPKR</sequence>
<dbReference type="Gene3D" id="1.10.260.40">
    <property type="entry name" value="lambda repressor-like DNA-binding domains"/>
    <property type="match status" value="1"/>
</dbReference>
<dbReference type="AlphaFoldDB" id="A0A7M4DHU5"/>
<dbReference type="EMBL" id="CACRYJ010000023">
    <property type="protein sequence ID" value="VZO36490.1"/>
    <property type="molecule type" value="Genomic_DNA"/>
</dbReference>
<keyword evidence="3" id="KW-1185">Reference proteome</keyword>
<evidence type="ECO:0000259" key="1">
    <source>
        <dbReference type="PROSITE" id="PS50943"/>
    </source>
</evidence>
<evidence type="ECO:0000313" key="2">
    <source>
        <dbReference type="EMBL" id="VZO36490.1"/>
    </source>
</evidence>
<evidence type="ECO:0000313" key="3">
    <source>
        <dbReference type="Proteomes" id="UP000419743"/>
    </source>
</evidence>
<dbReference type="Pfam" id="PF08667">
    <property type="entry name" value="BetR"/>
    <property type="match status" value="1"/>
</dbReference>
<dbReference type="GO" id="GO:0003677">
    <property type="term" value="F:DNA binding"/>
    <property type="evidence" value="ECO:0007669"/>
    <property type="project" value="InterPro"/>
</dbReference>
<feature type="domain" description="HTH cro/C1-type" evidence="1">
    <location>
        <begin position="32"/>
        <end position="72"/>
    </location>
</feature>
<dbReference type="InterPro" id="IPR010982">
    <property type="entry name" value="Lambda_DNA-bd_dom_sf"/>
</dbReference>
<dbReference type="SUPFAM" id="SSF47413">
    <property type="entry name" value="lambda repressor-like DNA-binding domains"/>
    <property type="match status" value="1"/>
</dbReference>
<accession>A0A7M4DHU5</accession>
<dbReference type="PROSITE" id="PS50943">
    <property type="entry name" value="HTH_CROC1"/>
    <property type="match status" value="1"/>
</dbReference>
<dbReference type="CDD" id="cd00093">
    <property type="entry name" value="HTH_XRE"/>
    <property type="match status" value="1"/>
</dbReference>
<protein>
    <submittedName>
        <fullName evidence="2">BetR domain protein</fullName>
    </submittedName>
</protein>
<gene>
    <name evidence="2" type="ORF">HALOF300_01696</name>
</gene>
<proteinExistence type="predicted"/>
<name>A0A7M4DHU5_9MICO</name>
<comment type="caution">
    <text evidence="2">The sequence shown here is derived from an EMBL/GenBank/DDBJ whole genome shotgun (WGS) entry which is preliminary data.</text>
</comment>
<dbReference type="InterPro" id="IPR013975">
    <property type="entry name" value="Tscrpt_reg_BetR_N"/>
</dbReference>